<evidence type="ECO:0000259" key="3">
    <source>
        <dbReference type="Pfam" id="PF14690"/>
    </source>
</evidence>
<dbReference type="InterPro" id="IPR002560">
    <property type="entry name" value="Transposase_DDE"/>
</dbReference>
<dbReference type="Pfam" id="PF01610">
    <property type="entry name" value="DDE_Tnp_ISL3"/>
    <property type="match status" value="1"/>
</dbReference>
<accession>A0ABX2HJ81</accession>
<organism evidence="4 5">
    <name type="scientific">Enterocloster aldenensis</name>
    <dbReference type="NCBI Taxonomy" id="358742"/>
    <lineage>
        <taxon>Bacteria</taxon>
        <taxon>Bacillati</taxon>
        <taxon>Bacillota</taxon>
        <taxon>Clostridia</taxon>
        <taxon>Lachnospirales</taxon>
        <taxon>Lachnospiraceae</taxon>
        <taxon>Enterocloster</taxon>
    </lineage>
</organism>
<evidence type="ECO:0000259" key="1">
    <source>
        <dbReference type="Pfam" id="PF01610"/>
    </source>
</evidence>
<name>A0ABX2HJ81_9FIRM</name>
<gene>
    <name evidence="4" type="ORF">G5B36_12365</name>
</gene>
<reference evidence="4 5" key="1">
    <citation type="journal article" date="2020" name="Cell Host Microbe">
        <title>Functional and Genomic Variation between Human-Derived Isolates of Lachnospiraceae Reveals Inter- and Intra-Species Diversity.</title>
        <authorList>
            <person name="Sorbara M.T."/>
            <person name="Littmann E.R."/>
            <person name="Fontana E."/>
            <person name="Moody T.U."/>
            <person name="Kohout C.E."/>
            <person name="Gjonbalaj M."/>
            <person name="Eaton V."/>
            <person name="Seok R."/>
            <person name="Leiner I.M."/>
            <person name="Pamer E.G."/>
        </authorList>
    </citation>
    <scope>NUCLEOTIDE SEQUENCE [LARGE SCALE GENOMIC DNA]</scope>
    <source>
        <strain evidence="4 5">MSK.1.17</strain>
    </source>
</reference>
<feature type="domain" description="Transposase IS204/IS1001/IS1096/IS1165 zinc-finger" evidence="3">
    <location>
        <begin position="2"/>
        <end position="30"/>
    </location>
</feature>
<dbReference type="RefSeq" id="WP_165641924.1">
    <property type="nucleotide sequence ID" value="NZ_JAAITT010000016.1"/>
</dbReference>
<dbReference type="PANTHER" id="PTHR33498">
    <property type="entry name" value="TRANSPOSASE FOR INSERTION SEQUENCE ELEMENT IS1557"/>
    <property type="match status" value="1"/>
</dbReference>
<protein>
    <submittedName>
        <fullName evidence="4">ISL3 family transposase</fullName>
    </submittedName>
</protein>
<dbReference type="InterPro" id="IPR029261">
    <property type="entry name" value="Transposase_Znf"/>
</dbReference>
<evidence type="ECO:0000259" key="2">
    <source>
        <dbReference type="Pfam" id="PF13542"/>
    </source>
</evidence>
<keyword evidence="5" id="KW-1185">Reference proteome</keyword>
<comment type="caution">
    <text evidence="4">The sequence shown here is derived from an EMBL/GenBank/DDBJ whole genome shotgun (WGS) entry which is preliminary data.</text>
</comment>
<feature type="domain" description="Transposase IS204/IS1001/IS1096/IS1165 DDE" evidence="1">
    <location>
        <begin position="98"/>
        <end position="336"/>
    </location>
</feature>
<dbReference type="EMBL" id="JAAITT010000016">
    <property type="protein sequence ID" value="NSJ49490.1"/>
    <property type="molecule type" value="Genomic_DNA"/>
</dbReference>
<evidence type="ECO:0000313" key="5">
    <source>
        <dbReference type="Proteomes" id="UP000669239"/>
    </source>
</evidence>
<evidence type="ECO:0000313" key="4">
    <source>
        <dbReference type="EMBL" id="NSJ49490.1"/>
    </source>
</evidence>
<feature type="domain" description="Transposase IS204/IS1001/IS1096/IS1165 helix-turn-helix" evidence="2">
    <location>
        <begin position="36"/>
        <end position="85"/>
    </location>
</feature>
<dbReference type="InterPro" id="IPR032877">
    <property type="entry name" value="Transposase_HTH"/>
</dbReference>
<proteinExistence type="predicted"/>
<dbReference type="NCBIfam" id="NF033550">
    <property type="entry name" value="transpos_ISL3"/>
    <property type="match status" value="1"/>
</dbReference>
<dbReference type="Proteomes" id="UP000669239">
    <property type="component" value="Unassembled WGS sequence"/>
</dbReference>
<dbReference type="Pfam" id="PF13542">
    <property type="entry name" value="HTH_Tnp_ISL3"/>
    <property type="match status" value="1"/>
</dbReference>
<dbReference type="Pfam" id="PF14690">
    <property type="entry name" value="Zn_ribbon_ISL3"/>
    <property type="match status" value="1"/>
</dbReference>
<dbReference type="PANTHER" id="PTHR33498:SF1">
    <property type="entry name" value="TRANSPOSASE FOR INSERTION SEQUENCE ELEMENT IS1557"/>
    <property type="match status" value="1"/>
</dbReference>
<dbReference type="InterPro" id="IPR047951">
    <property type="entry name" value="Transpos_ISL3"/>
</dbReference>
<feature type="non-terminal residue" evidence="4">
    <location>
        <position position="1"/>
    </location>
</feature>
<sequence>YRLQEVQDIPLQGKQVILVLRKRRYLCPSCRKRFTEPYSFLPSYHRRTRRLAFYIVSLLRQTFSLKQIAELTGVSVQTVCRLLDTISYPPPDQLPQALSIDEFKGNASTGKYQCILVDPKKRRILDILPDRTQSHLADYWRNIPRKERLKVKFFVCDMWRPYTELAQTFFPNATIIVDKYHFIRQVTWAIENVRKRLQRSMPVSLRKYYKRSRKLILTRYKKLKDENKQACDLMLQYSEDLRLAHRMKEWFYDICQMKAYRQQQREFDDWIANAQGCGIKEFEACAKTYRAWRKEILNAFKYGLTNGPTEGFNNKIKVLKRSSYGIRNFKRFRTRILHCTS</sequence>